<dbReference type="SUPFAM" id="SSF56349">
    <property type="entry name" value="DNA breaking-rejoining enzymes"/>
    <property type="match status" value="1"/>
</dbReference>
<evidence type="ECO:0008006" key="4">
    <source>
        <dbReference type="Google" id="ProtNLM"/>
    </source>
</evidence>
<dbReference type="GO" id="GO:0003677">
    <property type="term" value="F:DNA binding"/>
    <property type="evidence" value="ECO:0007669"/>
    <property type="project" value="InterPro"/>
</dbReference>
<dbReference type="GO" id="GO:0006310">
    <property type="term" value="P:DNA recombination"/>
    <property type="evidence" value="ECO:0007669"/>
    <property type="project" value="UniProtKB-KW"/>
</dbReference>
<protein>
    <recommendedName>
        <fullName evidence="4">Phage integrase family protein</fullName>
    </recommendedName>
</protein>
<organism evidence="2 3">
    <name type="scientific">Microbacterium paraoxydans</name>
    <dbReference type="NCBI Taxonomy" id="199592"/>
    <lineage>
        <taxon>Bacteria</taxon>
        <taxon>Bacillati</taxon>
        <taxon>Actinomycetota</taxon>
        <taxon>Actinomycetes</taxon>
        <taxon>Micrococcales</taxon>
        <taxon>Microbacteriaceae</taxon>
        <taxon>Microbacterium</taxon>
    </lineage>
</organism>
<proteinExistence type="predicted"/>
<dbReference type="InterPro" id="IPR011010">
    <property type="entry name" value="DNA_brk_join_enz"/>
</dbReference>
<dbReference type="Gene3D" id="1.10.443.10">
    <property type="entry name" value="Intergrase catalytic core"/>
    <property type="match status" value="1"/>
</dbReference>
<dbReference type="GO" id="GO:0015074">
    <property type="term" value="P:DNA integration"/>
    <property type="evidence" value="ECO:0007669"/>
    <property type="project" value="InterPro"/>
</dbReference>
<name>A0A1H1LK59_9MICO</name>
<accession>A0A1H1LK59</accession>
<dbReference type="AlphaFoldDB" id="A0A1H1LK59"/>
<dbReference type="Proteomes" id="UP000182126">
    <property type="component" value="Chromosome I"/>
</dbReference>
<sequence>MEVALRGSREGPECLTIALTPQLDEEVAEREVVAGSESRHRTLHYELLPRGCKHEQRRDNAATYELHIYPTFGNRRISQLTTMDVEAWLAEQRAAVKPKPCASAGLPIERVAKFMGHADITTMYKHYLHLFNDDLTDDMDRLAALASRPALARIG</sequence>
<evidence type="ECO:0000313" key="2">
    <source>
        <dbReference type="EMBL" id="SDR74385.1"/>
    </source>
</evidence>
<dbReference type="EMBL" id="LT629770">
    <property type="protein sequence ID" value="SDR74385.1"/>
    <property type="molecule type" value="Genomic_DNA"/>
</dbReference>
<reference evidence="2 3" key="1">
    <citation type="submission" date="2016-10" db="EMBL/GenBank/DDBJ databases">
        <authorList>
            <person name="de Groot N.N."/>
        </authorList>
    </citation>
    <scope>NUCLEOTIDE SEQUENCE [LARGE SCALE GENOMIC DNA]</scope>
    <source>
        <strain evidence="2 3">DSM 15019</strain>
    </source>
</reference>
<evidence type="ECO:0000313" key="3">
    <source>
        <dbReference type="Proteomes" id="UP000182126"/>
    </source>
</evidence>
<evidence type="ECO:0000256" key="1">
    <source>
        <dbReference type="ARBA" id="ARBA00023172"/>
    </source>
</evidence>
<gene>
    <name evidence="2" type="ORF">SAMN04489809_0157</name>
</gene>
<keyword evidence="1" id="KW-0233">DNA recombination</keyword>
<dbReference type="InterPro" id="IPR013762">
    <property type="entry name" value="Integrase-like_cat_sf"/>
</dbReference>